<sequence length="764" mass="83145">MKRVYHHQPDPFLINLSQYNVEEGQLLQWLMELPVPHGAPSIAYYWTGIFKKEDSMIDTNIKAALPDITEISDAAKPDELHLAFRAINSMYRPNDREPPISWLSFASSTFIVPSVLYKAKTAVFARRDITAAQAETVNALQLLGDEVIMKLCRQASCGVKIVETEDGKLEFVEMDRDEAIVCLFWWLRARNHDDNRHGTRLVKETQIAVNNQSPIPGRDGGNSRLRREALNSGTNGAQIENPSSDVEIVDGNVGIGQKTPTYNHVGRGSSQSIGRGNSRASMTLSETGRGSSTVTTSTGRGRGLASSTSSFTGVGRGSSLAGTGRGSSLPGNRVGSSVSSAIGRSSSTLGSFGRGSSASGGFGRGSSGSTRSASSTSTFRRNSFQEAGMDLDDPEHYEEVSHTDAISMAEDGETDAPEVEKAGPDIDYLSVSHKQNRRERTAKREIPGEVVSVEGGVDMAVVCDVVGDRVYVSQLFQKYESDFNDALDSLFTARSLLYINASGKQEPTKEIPVFNDTTLLRFKLNIYRTSEDRRSPAFEPVVPAPKNLAKNLSNSSTNVIGKQTSSVGRSGTCTVGQRLMQIKEYKRLAILGKSQQNIVDSLKNSAVWPTVGSAETYKAGFAVFHILEYLTGFVFNDICVPDVTDSDFAEAPMAMSTIATIAADCFARLVDFDGNDIALPAQIDGFPALYTTHFVNMSLFDKGKCVAALANVKAQWAFEGENAVGWVVKEQYIRDGFEDCYRKHHKAVNADEVLLNKKEAEGSI</sequence>
<feature type="compositionally biased region" description="Low complexity" evidence="1">
    <location>
        <begin position="287"/>
        <end position="299"/>
    </location>
</feature>
<organism evidence="2 3">
    <name type="scientific">Rhizoclosmatium globosum</name>
    <dbReference type="NCBI Taxonomy" id="329046"/>
    <lineage>
        <taxon>Eukaryota</taxon>
        <taxon>Fungi</taxon>
        <taxon>Fungi incertae sedis</taxon>
        <taxon>Chytridiomycota</taxon>
        <taxon>Chytridiomycota incertae sedis</taxon>
        <taxon>Chytridiomycetes</taxon>
        <taxon>Chytridiales</taxon>
        <taxon>Chytriomycetaceae</taxon>
        <taxon>Rhizoclosmatium</taxon>
    </lineage>
</organism>
<feature type="compositionally biased region" description="Polar residues" evidence="1">
    <location>
        <begin position="258"/>
        <end position="286"/>
    </location>
</feature>
<evidence type="ECO:0000313" key="2">
    <source>
        <dbReference type="EMBL" id="ORY43719.1"/>
    </source>
</evidence>
<comment type="caution">
    <text evidence="2">The sequence shown here is derived from an EMBL/GenBank/DDBJ whole genome shotgun (WGS) entry which is preliminary data.</text>
</comment>
<evidence type="ECO:0000313" key="3">
    <source>
        <dbReference type="Proteomes" id="UP000193642"/>
    </source>
</evidence>
<feature type="compositionally biased region" description="Low complexity" evidence="1">
    <location>
        <begin position="333"/>
        <end position="357"/>
    </location>
</feature>
<evidence type="ECO:0000256" key="1">
    <source>
        <dbReference type="SAM" id="MobiDB-lite"/>
    </source>
</evidence>
<dbReference type="Proteomes" id="UP000193642">
    <property type="component" value="Unassembled WGS sequence"/>
</dbReference>
<dbReference type="AlphaFoldDB" id="A0A1Y2C9L9"/>
<name>A0A1Y2C9L9_9FUNG</name>
<proteinExistence type="predicted"/>
<keyword evidence="3" id="KW-1185">Reference proteome</keyword>
<reference evidence="2 3" key="1">
    <citation type="submission" date="2016-07" db="EMBL/GenBank/DDBJ databases">
        <title>Pervasive Adenine N6-methylation of Active Genes in Fungi.</title>
        <authorList>
            <consortium name="DOE Joint Genome Institute"/>
            <person name="Mondo S.J."/>
            <person name="Dannebaum R.O."/>
            <person name="Kuo R.C."/>
            <person name="Labutti K."/>
            <person name="Haridas S."/>
            <person name="Kuo A."/>
            <person name="Salamov A."/>
            <person name="Ahrendt S.R."/>
            <person name="Lipzen A."/>
            <person name="Sullivan W."/>
            <person name="Andreopoulos W.B."/>
            <person name="Clum A."/>
            <person name="Lindquist E."/>
            <person name="Daum C."/>
            <person name="Ramamoorthy G.K."/>
            <person name="Gryganskyi A."/>
            <person name="Culley D."/>
            <person name="Magnuson J.K."/>
            <person name="James T.Y."/>
            <person name="O'Malley M.A."/>
            <person name="Stajich J.E."/>
            <person name="Spatafora J.W."/>
            <person name="Visel A."/>
            <person name="Grigoriev I.V."/>
        </authorList>
    </citation>
    <scope>NUCLEOTIDE SEQUENCE [LARGE SCALE GENOMIC DNA]</scope>
    <source>
        <strain evidence="2 3">JEL800</strain>
    </source>
</reference>
<feature type="compositionally biased region" description="Low complexity" evidence="1">
    <location>
        <begin position="367"/>
        <end position="379"/>
    </location>
</feature>
<feature type="region of interest" description="Disordered" evidence="1">
    <location>
        <begin position="255"/>
        <end position="379"/>
    </location>
</feature>
<accession>A0A1Y2C9L9</accession>
<dbReference type="EMBL" id="MCGO01000024">
    <property type="protein sequence ID" value="ORY43719.1"/>
    <property type="molecule type" value="Genomic_DNA"/>
</dbReference>
<gene>
    <name evidence="2" type="ORF">BCR33DRAFT_850926</name>
</gene>
<protein>
    <submittedName>
        <fullName evidence="2">Uncharacterized protein</fullName>
    </submittedName>
</protein>